<keyword evidence="3" id="KW-1185">Reference proteome</keyword>
<dbReference type="EMBL" id="AP025592">
    <property type="protein sequence ID" value="BDG08762.1"/>
    <property type="molecule type" value="Genomic_DNA"/>
</dbReference>
<evidence type="ECO:0000313" key="3">
    <source>
        <dbReference type="Proteomes" id="UP001162734"/>
    </source>
</evidence>
<name>A0ABM7XA83_9BACT</name>
<keyword evidence="1" id="KW-0812">Transmembrane</keyword>
<dbReference type="Pfam" id="PF14256">
    <property type="entry name" value="YwiC"/>
    <property type="match status" value="1"/>
</dbReference>
<evidence type="ECO:0000313" key="2">
    <source>
        <dbReference type="EMBL" id="BDG08762.1"/>
    </source>
</evidence>
<keyword evidence="1" id="KW-0472">Membrane</keyword>
<dbReference type="RefSeq" id="WP_248345969.1">
    <property type="nucleotide sequence ID" value="NZ_AP025592.1"/>
</dbReference>
<evidence type="ECO:0000256" key="1">
    <source>
        <dbReference type="SAM" id="Phobius"/>
    </source>
</evidence>
<proteinExistence type="predicted"/>
<protein>
    <recommendedName>
        <fullName evidence="4">UbiA prenyltransferase</fullName>
    </recommendedName>
</protein>
<feature type="transmembrane region" description="Helical" evidence="1">
    <location>
        <begin position="242"/>
        <end position="259"/>
    </location>
</feature>
<organism evidence="2 3">
    <name type="scientific">Anaeromyxobacter paludicola</name>
    <dbReference type="NCBI Taxonomy" id="2918171"/>
    <lineage>
        <taxon>Bacteria</taxon>
        <taxon>Pseudomonadati</taxon>
        <taxon>Myxococcota</taxon>
        <taxon>Myxococcia</taxon>
        <taxon>Myxococcales</taxon>
        <taxon>Cystobacterineae</taxon>
        <taxon>Anaeromyxobacteraceae</taxon>
        <taxon>Anaeromyxobacter</taxon>
    </lineage>
</organism>
<feature type="transmembrane region" description="Helical" evidence="1">
    <location>
        <begin position="34"/>
        <end position="54"/>
    </location>
</feature>
<feature type="transmembrane region" description="Helical" evidence="1">
    <location>
        <begin position="100"/>
        <end position="117"/>
    </location>
</feature>
<feature type="transmembrane region" description="Helical" evidence="1">
    <location>
        <begin position="124"/>
        <end position="145"/>
    </location>
</feature>
<gene>
    <name evidence="2" type="ORF">AMPC_18750</name>
</gene>
<feature type="transmembrane region" description="Helical" evidence="1">
    <location>
        <begin position="75"/>
        <end position="94"/>
    </location>
</feature>
<evidence type="ECO:0008006" key="4">
    <source>
        <dbReference type="Google" id="ProtNLM"/>
    </source>
</evidence>
<accession>A0ABM7XA83</accession>
<dbReference type="InterPro" id="IPR025576">
    <property type="entry name" value="YwiC"/>
</dbReference>
<feature type="transmembrane region" description="Helical" evidence="1">
    <location>
        <begin position="187"/>
        <end position="205"/>
    </location>
</feature>
<feature type="transmembrane region" description="Helical" evidence="1">
    <location>
        <begin position="151"/>
        <end position="175"/>
    </location>
</feature>
<keyword evidence="1" id="KW-1133">Transmembrane helix</keyword>
<reference evidence="3" key="1">
    <citation type="journal article" date="2022" name="Int. J. Syst. Evol. Microbiol.">
        <title>Anaeromyxobacter oryzae sp. nov., Anaeromyxobacter diazotrophicus sp. nov. and Anaeromyxobacter paludicola sp. nov., isolated from paddy soils.</title>
        <authorList>
            <person name="Itoh H."/>
            <person name="Xu Z."/>
            <person name="Mise K."/>
            <person name="Masuda Y."/>
            <person name="Ushijima N."/>
            <person name="Hayakawa C."/>
            <person name="Shiratori Y."/>
            <person name="Senoo K."/>
        </authorList>
    </citation>
    <scope>NUCLEOTIDE SEQUENCE [LARGE SCALE GENOMIC DNA]</scope>
    <source>
        <strain evidence="3">Red630</strain>
    </source>
</reference>
<dbReference type="Proteomes" id="UP001162734">
    <property type="component" value="Chromosome"/>
</dbReference>
<sequence length="260" mass="26014">MPDRPRSLFPREHGAYGQVLLPLVAGLAVGRPTVAAALLALAALTAFGAHEPLLVLAGLRGRRPAEEDRPRARVLLARLAGLTAALGLAGVALAPPEARVALAAPVVLGGGVVLLVASRREKTLAGEVVVAAALSSCGLPVALAGGATVRVALACWITWILGFAAATLAVQVILVRARTKGGRDPGPLHAALAAALAGAAAALAAGGALPWVVPAALAPMALASIVVCLARVPPKRLKELGWAMVGTSLVTLAVLLAGFR</sequence>
<feature type="transmembrane region" description="Helical" evidence="1">
    <location>
        <begin position="211"/>
        <end position="230"/>
    </location>
</feature>